<organism evidence="1 2">
    <name type="scientific">Tanacetum coccineum</name>
    <dbReference type="NCBI Taxonomy" id="301880"/>
    <lineage>
        <taxon>Eukaryota</taxon>
        <taxon>Viridiplantae</taxon>
        <taxon>Streptophyta</taxon>
        <taxon>Embryophyta</taxon>
        <taxon>Tracheophyta</taxon>
        <taxon>Spermatophyta</taxon>
        <taxon>Magnoliopsida</taxon>
        <taxon>eudicotyledons</taxon>
        <taxon>Gunneridae</taxon>
        <taxon>Pentapetalae</taxon>
        <taxon>asterids</taxon>
        <taxon>campanulids</taxon>
        <taxon>Asterales</taxon>
        <taxon>Asteraceae</taxon>
        <taxon>Asteroideae</taxon>
        <taxon>Anthemideae</taxon>
        <taxon>Anthemidinae</taxon>
        <taxon>Tanacetum</taxon>
    </lineage>
</organism>
<sequence length="154" mass="17549">MSTAFFYTSIVQDFQDSPDDEEDTRSSLEYLNDLEEEYKTKSLLAKSKRFFKKGNQSVSAPSSFSSKNKGLIAESYDWDQEEVSSDDEETKVKALMALTDEERIYVAKESNETHSMIYVILTDSPTLASEDMIHSKEVDIVRMGLRRSSSLVKT</sequence>
<reference evidence="1" key="2">
    <citation type="submission" date="2022-01" db="EMBL/GenBank/DDBJ databases">
        <authorList>
            <person name="Yamashiro T."/>
            <person name="Shiraishi A."/>
            <person name="Satake H."/>
            <person name="Nakayama K."/>
        </authorList>
    </citation>
    <scope>NUCLEOTIDE SEQUENCE</scope>
</reference>
<protein>
    <submittedName>
        <fullName evidence="1">Uncharacterized protein</fullName>
    </submittedName>
</protein>
<name>A0ABQ5I436_9ASTR</name>
<gene>
    <name evidence="1" type="ORF">Tco_1090346</name>
</gene>
<evidence type="ECO:0000313" key="2">
    <source>
        <dbReference type="Proteomes" id="UP001151760"/>
    </source>
</evidence>
<evidence type="ECO:0000313" key="1">
    <source>
        <dbReference type="EMBL" id="GJT94828.1"/>
    </source>
</evidence>
<proteinExistence type="predicted"/>
<reference evidence="1" key="1">
    <citation type="journal article" date="2022" name="Int. J. Mol. Sci.">
        <title>Draft Genome of Tanacetum Coccineum: Genomic Comparison of Closely Related Tanacetum-Family Plants.</title>
        <authorList>
            <person name="Yamashiro T."/>
            <person name="Shiraishi A."/>
            <person name="Nakayama K."/>
            <person name="Satake H."/>
        </authorList>
    </citation>
    <scope>NUCLEOTIDE SEQUENCE</scope>
</reference>
<keyword evidence="2" id="KW-1185">Reference proteome</keyword>
<dbReference type="EMBL" id="BQNB010020332">
    <property type="protein sequence ID" value="GJT94828.1"/>
    <property type="molecule type" value="Genomic_DNA"/>
</dbReference>
<accession>A0ABQ5I436</accession>
<dbReference type="Proteomes" id="UP001151760">
    <property type="component" value="Unassembled WGS sequence"/>
</dbReference>
<comment type="caution">
    <text evidence="1">The sequence shown here is derived from an EMBL/GenBank/DDBJ whole genome shotgun (WGS) entry which is preliminary data.</text>
</comment>